<protein>
    <submittedName>
        <fullName evidence="3">Peptidoglycan-binding protein</fullName>
    </submittedName>
</protein>
<dbReference type="SUPFAM" id="SSF47090">
    <property type="entry name" value="PGBD-like"/>
    <property type="match status" value="1"/>
</dbReference>
<gene>
    <name evidence="3" type="ORF">EFL95_16290</name>
</gene>
<accession>A0A3N0DPJ6</accession>
<evidence type="ECO:0000313" key="4">
    <source>
        <dbReference type="Proteomes" id="UP000277094"/>
    </source>
</evidence>
<dbReference type="OrthoDB" id="3719185at2"/>
<dbReference type="InterPro" id="IPR036365">
    <property type="entry name" value="PGBD-like_sf"/>
</dbReference>
<dbReference type="EMBL" id="RJSG01000003">
    <property type="protein sequence ID" value="RNL77569.1"/>
    <property type="molecule type" value="Genomic_DNA"/>
</dbReference>
<feature type="compositionally biased region" description="Low complexity" evidence="1">
    <location>
        <begin position="17"/>
        <end position="29"/>
    </location>
</feature>
<feature type="region of interest" description="Disordered" evidence="1">
    <location>
        <begin position="17"/>
        <end position="37"/>
    </location>
</feature>
<dbReference type="InterPro" id="IPR002477">
    <property type="entry name" value="Peptidoglycan-bd-like"/>
</dbReference>
<keyword evidence="4" id="KW-1185">Reference proteome</keyword>
<evidence type="ECO:0000259" key="2">
    <source>
        <dbReference type="Pfam" id="PF01471"/>
    </source>
</evidence>
<dbReference type="AlphaFoldDB" id="A0A3N0DPJ6"/>
<sequence>MDKWAVSSRALSTYCHGAAAPSASPTSTAGSGGGMRSLIEEGRGLPMSIKLRPVAWREVATLQALLTYLGFGELEPDGHFGPATEASVKAFQGTYALEPDGVVGPNTLQTLLNLGNDEAPETAPNSNPMPIYGGSLCADGWLSRSTGSGTCSWHGGVR</sequence>
<dbReference type="Gene3D" id="1.10.101.10">
    <property type="entry name" value="PGBD-like superfamily/PGBD"/>
    <property type="match status" value="1"/>
</dbReference>
<feature type="domain" description="Peptidoglycan binding-like" evidence="2">
    <location>
        <begin position="58"/>
        <end position="111"/>
    </location>
</feature>
<reference evidence="3 4" key="1">
    <citation type="submission" date="2018-11" db="EMBL/GenBank/DDBJ databases">
        <authorList>
            <person name="Li F."/>
        </authorList>
    </citation>
    <scope>NUCLEOTIDE SEQUENCE [LARGE SCALE GENOMIC DNA]</scope>
    <source>
        <strain evidence="3 4">KIS18-7</strain>
    </source>
</reference>
<organism evidence="3 4">
    <name type="scientific">Nocardioides marmorisolisilvae</name>
    <dbReference type="NCBI Taxonomy" id="1542737"/>
    <lineage>
        <taxon>Bacteria</taxon>
        <taxon>Bacillati</taxon>
        <taxon>Actinomycetota</taxon>
        <taxon>Actinomycetes</taxon>
        <taxon>Propionibacteriales</taxon>
        <taxon>Nocardioidaceae</taxon>
        <taxon>Nocardioides</taxon>
    </lineage>
</organism>
<dbReference type="InterPro" id="IPR036366">
    <property type="entry name" value="PGBDSf"/>
</dbReference>
<dbReference type="Proteomes" id="UP000277094">
    <property type="component" value="Unassembled WGS sequence"/>
</dbReference>
<evidence type="ECO:0000256" key="1">
    <source>
        <dbReference type="SAM" id="MobiDB-lite"/>
    </source>
</evidence>
<proteinExistence type="predicted"/>
<name>A0A3N0DPJ6_9ACTN</name>
<comment type="caution">
    <text evidence="3">The sequence shown here is derived from an EMBL/GenBank/DDBJ whole genome shotgun (WGS) entry which is preliminary data.</text>
</comment>
<dbReference type="Pfam" id="PF01471">
    <property type="entry name" value="PG_binding_1"/>
    <property type="match status" value="1"/>
</dbReference>
<evidence type="ECO:0000313" key="3">
    <source>
        <dbReference type="EMBL" id="RNL77569.1"/>
    </source>
</evidence>